<keyword evidence="4 13" id="KW-0349">Heme</keyword>
<organism evidence="16 17">
    <name type="scientific">Xanthomonas populi</name>
    <dbReference type="NCBI Taxonomy" id="53414"/>
    <lineage>
        <taxon>Bacteria</taxon>
        <taxon>Pseudomonadati</taxon>
        <taxon>Pseudomonadota</taxon>
        <taxon>Gammaproteobacteria</taxon>
        <taxon>Lysobacterales</taxon>
        <taxon>Lysobacteraceae</taxon>
        <taxon>Xanthomonas</taxon>
    </lineage>
</organism>
<protein>
    <recommendedName>
        <fullName evidence="13">Cytochrome c-type biogenesis protein CcmE</fullName>
    </recommendedName>
    <alternativeName>
        <fullName evidence="13">Cytochrome c maturation protein E</fullName>
    </alternativeName>
    <alternativeName>
        <fullName evidence="13">Heme chaperone CcmE</fullName>
    </alternativeName>
</protein>
<dbReference type="NCBIfam" id="NF009731">
    <property type="entry name" value="PRK13254.1-5"/>
    <property type="match status" value="1"/>
</dbReference>
<keyword evidence="7 13" id="KW-0201">Cytochrome c-type biogenesis</keyword>
<keyword evidence="9 13" id="KW-1133">Transmembrane helix</keyword>
<dbReference type="GO" id="GO:0005886">
    <property type="term" value="C:plasma membrane"/>
    <property type="evidence" value="ECO:0007669"/>
    <property type="project" value="UniProtKB-SubCell"/>
</dbReference>
<dbReference type="OrthoDB" id="9793584at2"/>
<dbReference type="EMBL" id="MDEJ01000116">
    <property type="protein sequence ID" value="PPU91006.1"/>
    <property type="molecule type" value="Genomic_DNA"/>
</dbReference>
<dbReference type="SUPFAM" id="SSF82093">
    <property type="entry name" value="Heme chaperone CcmE"/>
    <property type="match status" value="1"/>
</dbReference>
<dbReference type="HAMAP" id="MF_01959">
    <property type="entry name" value="CcmE"/>
    <property type="match status" value="1"/>
</dbReference>
<dbReference type="InterPro" id="IPR036127">
    <property type="entry name" value="CcmE-like_sf"/>
</dbReference>
<dbReference type="RefSeq" id="WP_128417878.1">
    <property type="nucleotide sequence ID" value="NZ_MDEJ01000116.1"/>
</dbReference>
<dbReference type="PANTHER" id="PTHR34128">
    <property type="entry name" value="CYTOCHROME C-TYPE BIOGENESIS PROTEIN CCME HOMOLOG, MITOCHONDRIAL"/>
    <property type="match status" value="1"/>
</dbReference>
<evidence type="ECO:0000256" key="5">
    <source>
        <dbReference type="ARBA" id="ARBA00022692"/>
    </source>
</evidence>
<dbReference type="GO" id="GO:0017003">
    <property type="term" value="P:protein-heme linkage"/>
    <property type="evidence" value="ECO:0007669"/>
    <property type="project" value="UniProtKB-UniRule"/>
</dbReference>
<comment type="function">
    <text evidence="12 13">Heme chaperone required for the biogenesis of c-type cytochromes. Transiently binds heme delivered by CcmC and transfers the heme to apo-cytochromes in a process facilitated by CcmF and CcmH.</text>
</comment>
<dbReference type="NCBIfam" id="NF009728">
    <property type="entry name" value="PRK13254.1-2"/>
    <property type="match status" value="1"/>
</dbReference>
<evidence type="ECO:0000256" key="6">
    <source>
        <dbReference type="ARBA" id="ARBA00022723"/>
    </source>
</evidence>
<dbReference type="Proteomes" id="UP000239939">
    <property type="component" value="Unassembled WGS sequence"/>
</dbReference>
<comment type="caution">
    <text evidence="16">The sequence shown here is derived from an EMBL/GenBank/DDBJ whole genome shotgun (WGS) entry which is preliminary data.</text>
</comment>
<dbReference type="InterPro" id="IPR004329">
    <property type="entry name" value="CcmE"/>
</dbReference>
<dbReference type="GO" id="GO:0017004">
    <property type="term" value="P:cytochrome complex assembly"/>
    <property type="evidence" value="ECO:0007669"/>
    <property type="project" value="UniProtKB-KW"/>
</dbReference>
<keyword evidence="6 13" id="KW-0479">Metal-binding</keyword>
<accession>A0A2S7ELB3</accession>
<dbReference type="InterPro" id="IPR012340">
    <property type="entry name" value="NA-bd_OB-fold"/>
</dbReference>
<feature type="region of interest" description="Disordered" evidence="15">
    <location>
        <begin position="136"/>
        <end position="156"/>
    </location>
</feature>
<evidence type="ECO:0000256" key="1">
    <source>
        <dbReference type="ARBA" id="ARBA00004533"/>
    </source>
</evidence>
<comment type="subcellular location">
    <subcellularLocation>
        <location evidence="1">Cell inner membrane</location>
    </subcellularLocation>
    <subcellularLocation>
        <location evidence="13">Cell membrane</location>
        <topology evidence="13">Single-pass type II membrane protein</topology>
    </subcellularLocation>
</comment>
<reference evidence="17" key="1">
    <citation type="submission" date="2016-08" db="EMBL/GenBank/DDBJ databases">
        <authorList>
            <person name="Merda D."/>
            <person name="Briand M."/>
            <person name="Taghouti G."/>
            <person name="Carrere S."/>
            <person name="Gouzy J."/>
            <person name="Portier P."/>
            <person name="Jacques M.-A."/>
            <person name="Fischer-Le Saux M."/>
        </authorList>
    </citation>
    <scope>NUCLEOTIDE SEQUENCE [LARGE SCALE GENOMIC DNA]</scope>
    <source>
        <strain evidence="17">CFBP1817</strain>
    </source>
</reference>
<evidence type="ECO:0000256" key="8">
    <source>
        <dbReference type="ARBA" id="ARBA00022968"/>
    </source>
</evidence>
<evidence type="ECO:0000256" key="9">
    <source>
        <dbReference type="ARBA" id="ARBA00022989"/>
    </source>
</evidence>
<evidence type="ECO:0000256" key="2">
    <source>
        <dbReference type="ARBA" id="ARBA00022475"/>
    </source>
</evidence>
<keyword evidence="8 13" id="KW-0735">Signal-anchor</keyword>
<proteinExistence type="inferred from homology"/>
<evidence type="ECO:0000256" key="13">
    <source>
        <dbReference type="HAMAP-Rule" id="MF_01959"/>
    </source>
</evidence>
<evidence type="ECO:0000256" key="10">
    <source>
        <dbReference type="ARBA" id="ARBA00023004"/>
    </source>
</evidence>
<keyword evidence="11 13" id="KW-0472">Membrane</keyword>
<dbReference type="GO" id="GO:0046872">
    <property type="term" value="F:metal ion binding"/>
    <property type="evidence" value="ECO:0007669"/>
    <property type="project" value="UniProtKB-KW"/>
</dbReference>
<evidence type="ECO:0000256" key="4">
    <source>
        <dbReference type="ARBA" id="ARBA00022617"/>
    </source>
</evidence>
<dbReference type="AlphaFoldDB" id="A0A2S7ELB3"/>
<dbReference type="NCBIfam" id="NF009727">
    <property type="entry name" value="PRK13254.1-1"/>
    <property type="match status" value="1"/>
</dbReference>
<feature type="topological domain" description="Cytoplasmic" evidence="13">
    <location>
        <begin position="1"/>
        <end position="8"/>
    </location>
</feature>
<gene>
    <name evidence="13" type="primary">ccmE</name>
    <name evidence="13" type="synonym">cycJ</name>
    <name evidence="16" type="ORF">XpopCFBP1817_15865</name>
</gene>
<keyword evidence="5 13" id="KW-0812">Transmembrane</keyword>
<keyword evidence="3" id="KW-0997">Cell inner membrane</keyword>
<evidence type="ECO:0000256" key="14">
    <source>
        <dbReference type="PIRSR" id="PIRSR604329-50"/>
    </source>
</evidence>
<dbReference type="FunFam" id="2.40.50.140:FF:000104">
    <property type="entry name" value="Cytochrome c-type biogenesis protein CcmE"/>
    <property type="match status" value="1"/>
</dbReference>
<comment type="similarity">
    <text evidence="13">Belongs to the CcmE/CycJ family.</text>
</comment>
<evidence type="ECO:0000256" key="15">
    <source>
        <dbReference type="SAM" id="MobiDB-lite"/>
    </source>
</evidence>
<keyword evidence="10 13" id="KW-0408">Iron</keyword>
<dbReference type="Pfam" id="PF03100">
    <property type="entry name" value="CcmE"/>
    <property type="match status" value="1"/>
</dbReference>
<sequence length="156" mass="17153">MTPQRRRRMWWVIALVLAGVLATTLAAMALQRNVAYLYTPSEVLRGDAGEHAHFRLGGMVEKGSFKRGSGSLEAQFRVTDGDAQLQVRYDGILPDLFREGQAVVATGRMQQGVFVAEDILAKHDETYMPTEVADKMGSAHRKHDVPAAADQAGTLR</sequence>
<dbReference type="PANTHER" id="PTHR34128:SF2">
    <property type="entry name" value="CYTOCHROME C-TYPE BIOGENESIS PROTEIN CCME HOMOLOG, MITOCHONDRIAL"/>
    <property type="match status" value="1"/>
</dbReference>
<dbReference type="GO" id="GO:0020037">
    <property type="term" value="F:heme binding"/>
    <property type="evidence" value="ECO:0007669"/>
    <property type="project" value="InterPro"/>
</dbReference>
<name>A0A2S7ELB3_9XANT</name>
<feature type="topological domain" description="Extracellular" evidence="13">
    <location>
        <begin position="30"/>
        <end position="156"/>
    </location>
</feature>
<evidence type="ECO:0000256" key="12">
    <source>
        <dbReference type="ARBA" id="ARBA00056663"/>
    </source>
</evidence>
<feature type="binding site" description="axial binding residue" evidence="13 14">
    <location>
        <position position="127"/>
    </location>
    <ligand>
        <name>heme</name>
        <dbReference type="ChEBI" id="CHEBI:30413"/>
    </ligand>
    <ligandPart>
        <name>Fe</name>
        <dbReference type="ChEBI" id="CHEBI:18248"/>
    </ligandPart>
</feature>
<feature type="binding site" description="covalent" evidence="13 14">
    <location>
        <position position="123"/>
    </location>
    <ligand>
        <name>heme</name>
        <dbReference type="ChEBI" id="CHEBI:30413"/>
    </ligand>
</feature>
<dbReference type="NCBIfam" id="NF009729">
    <property type="entry name" value="PRK13254.1-3"/>
    <property type="match status" value="1"/>
</dbReference>
<dbReference type="Gene3D" id="2.40.50.140">
    <property type="entry name" value="Nucleic acid-binding proteins"/>
    <property type="match status" value="1"/>
</dbReference>
<evidence type="ECO:0000256" key="3">
    <source>
        <dbReference type="ARBA" id="ARBA00022519"/>
    </source>
</evidence>
<evidence type="ECO:0000313" key="16">
    <source>
        <dbReference type="EMBL" id="PPU91006.1"/>
    </source>
</evidence>
<keyword evidence="17" id="KW-1185">Reference proteome</keyword>
<evidence type="ECO:0000313" key="17">
    <source>
        <dbReference type="Proteomes" id="UP000239939"/>
    </source>
</evidence>
<keyword evidence="2 13" id="KW-1003">Cell membrane</keyword>
<evidence type="ECO:0000256" key="7">
    <source>
        <dbReference type="ARBA" id="ARBA00022748"/>
    </source>
</evidence>
<evidence type="ECO:0000256" key="11">
    <source>
        <dbReference type="ARBA" id="ARBA00023136"/>
    </source>
</evidence>